<dbReference type="Proteomes" id="UP000187203">
    <property type="component" value="Unassembled WGS sequence"/>
</dbReference>
<accession>A0A1R3HZG5</accession>
<dbReference type="AlphaFoldDB" id="A0A1R3HZG5"/>
<sequence length="57" mass="6250">MSCLCVPEGEFDELLEHVPLSTRRKSLLSSTLVFQNQDESSNAPVCGVIICKALGRK</sequence>
<name>A0A1R3HZG5_9ROSI</name>
<keyword evidence="2" id="KW-1185">Reference proteome</keyword>
<reference evidence="2" key="1">
    <citation type="submission" date="2013-09" db="EMBL/GenBank/DDBJ databases">
        <title>Corchorus olitorius genome sequencing.</title>
        <authorList>
            <person name="Alam M."/>
            <person name="Haque M.S."/>
            <person name="Islam M.S."/>
            <person name="Emdad E.M."/>
            <person name="Islam M.M."/>
            <person name="Ahmed B."/>
            <person name="Halim A."/>
            <person name="Hossen Q.M.M."/>
            <person name="Hossain M.Z."/>
            <person name="Ahmed R."/>
            <person name="Khan M.M."/>
            <person name="Islam R."/>
            <person name="Rashid M.M."/>
            <person name="Khan S.A."/>
            <person name="Rahman M.S."/>
            <person name="Alam M."/>
            <person name="Yahiya A.S."/>
            <person name="Khan M.S."/>
            <person name="Azam M.S."/>
            <person name="Haque T."/>
            <person name="Lashkar M.Z.H."/>
            <person name="Akhand A.I."/>
            <person name="Morshed G."/>
            <person name="Roy S."/>
            <person name="Uddin K.S."/>
            <person name="Rabeya T."/>
            <person name="Hossain A.S."/>
            <person name="Chowdhury A."/>
            <person name="Snigdha A.R."/>
            <person name="Mortoza M.S."/>
            <person name="Matin S.A."/>
            <person name="Hoque S.M.E."/>
            <person name="Islam M.K."/>
            <person name="Roy D.K."/>
            <person name="Haider R."/>
            <person name="Moosa M.M."/>
            <person name="Elias S.M."/>
            <person name="Hasan A.M."/>
            <person name="Jahan S."/>
            <person name="Shafiuddin M."/>
            <person name="Mahmood N."/>
            <person name="Shommy N.S."/>
        </authorList>
    </citation>
    <scope>NUCLEOTIDE SEQUENCE [LARGE SCALE GENOMIC DNA]</scope>
    <source>
        <strain evidence="2">cv. O-4</strain>
    </source>
</reference>
<evidence type="ECO:0000313" key="2">
    <source>
        <dbReference type="Proteomes" id="UP000187203"/>
    </source>
</evidence>
<dbReference type="EMBL" id="AWUE01019171">
    <property type="protein sequence ID" value="OMO75734.1"/>
    <property type="molecule type" value="Genomic_DNA"/>
</dbReference>
<gene>
    <name evidence="1" type="ORF">COLO4_25904</name>
</gene>
<proteinExistence type="predicted"/>
<comment type="caution">
    <text evidence="1">The sequence shown here is derived from an EMBL/GenBank/DDBJ whole genome shotgun (WGS) entry which is preliminary data.</text>
</comment>
<protein>
    <submittedName>
        <fullName evidence="1">Uncharacterized protein</fullName>
    </submittedName>
</protein>
<evidence type="ECO:0000313" key="1">
    <source>
        <dbReference type="EMBL" id="OMO75734.1"/>
    </source>
</evidence>
<organism evidence="1 2">
    <name type="scientific">Corchorus olitorius</name>
    <dbReference type="NCBI Taxonomy" id="93759"/>
    <lineage>
        <taxon>Eukaryota</taxon>
        <taxon>Viridiplantae</taxon>
        <taxon>Streptophyta</taxon>
        <taxon>Embryophyta</taxon>
        <taxon>Tracheophyta</taxon>
        <taxon>Spermatophyta</taxon>
        <taxon>Magnoliopsida</taxon>
        <taxon>eudicotyledons</taxon>
        <taxon>Gunneridae</taxon>
        <taxon>Pentapetalae</taxon>
        <taxon>rosids</taxon>
        <taxon>malvids</taxon>
        <taxon>Malvales</taxon>
        <taxon>Malvaceae</taxon>
        <taxon>Grewioideae</taxon>
        <taxon>Apeibeae</taxon>
        <taxon>Corchorus</taxon>
    </lineage>
</organism>